<dbReference type="AlphaFoldDB" id="A0A2H1L1E4"/>
<dbReference type="SUPFAM" id="SSF116726">
    <property type="entry name" value="TrkA C-terminal domain-like"/>
    <property type="match status" value="1"/>
</dbReference>
<proteinExistence type="predicted"/>
<sequence>MRGERRRAQTSESGVLVVGLGRFGSATARSLVALGREVMAIEKDPELVQTWSSKLTHVVEADATHLEALRQLGAGEFSTAVVGVGSSIEASVLTTANLIDLGVGQIWAKAISEAHGTILRRIGAEHVLYPETEAGDRVAHLLDSRMLDYLDFDDGNFAVVKMRPPEEVRGLSLAEAGIRDDYGVTVVGIKAPGREFTYANVDTRVGSQDVLIVAGHVDDLGRFARRP</sequence>
<dbReference type="InterPro" id="IPR050721">
    <property type="entry name" value="Trk_Ktr_HKT_K-transport"/>
</dbReference>
<dbReference type="EMBL" id="FXZM01000001">
    <property type="protein sequence ID" value="SMY10545.1"/>
    <property type="molecule type" value="Genomic_DNA"/>
</dbReference>
<dbReference type="PROSITE" id="PS51202">
    <property type="entry name" value="RCK_C"/>
    <property type="match status" value="1"/>
</dbReference>
<dbReference type="PANTHER" id="PTHR43833:SF7">
    <property type="entry name" value="KTR SYSTEM POTASSIUM UPTAKE PROTEIN C"/>
    <property type="match status" value="1"/>
</dbReference>
<organism evidence="3 4">
    <name type="scientific">Brevibacterium jeotgali</name>
    <dbReference type="NCBI Taxonomy" id="1262550"/>
    <lineage>
        <taxon>Bacteria</taxon>
        <taxon>Bacillati</taxon>
        <taxon>Actinomycetota</taxon>
        <taxon>Actinomycetes</taxon>
        <taxon>Micrococcales</taxon>
        <taxon>Brevibacteriaceae</taxon>
        <taxon>Brevibacterium</taxon>
    </lineage>
</organism>
<dbReference type="Gene3D" id="3.30.70.1450">
    <property type="entry name" value="Regulator of K+ conductance, C-terminal domain"/>
    <property type="match status" value="1"/>
</dbReference>
<dbReference type="Gene3D" id="3.40.50.720">
    <property type="entry name" value="NAD(P)-binding Rossmann-like Domain"/>
    <property type="match status" value="1"/>
</dbReference>
<dbReference type="Proteomes" id="UP000234462">
    <property type="component" value="Unassembled WGS sequence"/>
</dbReference>
<dbReference type="InterPro" id="IPR036291">
    <property type="entry name" value="NAD(P)-bd_dom_sf"/>
</dbReference>
<evidence type="ECO:0000313" key="3">
    <source>
        <dbReference type="EMBL" id="SMY10545.1"/>
    </source>
</evidence>
<evidence type="ECO:0000313" key="4">
    <source>
        <dbReference type="Proteomes" id="UP000234462"/>
    </source>
</evidence>
<keyword evidence="4" id="KW-1185">Reference proteome</keyword>
<dbReference type="OrthoDB" id="9776294at2"/>
<dbReference type="Pfam" id="PF02254">
    <property type="entry name" value="TrkA_N"/>
    <property type="match status" value="1"/>
</dbReference>
<evidence type="ECO:0000259" key="2">
    <source>
        <dbReference type="PROSITE" id="PS51202"/>
    </source>
</evidence>
<protein>
    <submittedName>
        <fullName evidence="3">Trk system potassium uptake protein TrkA</fullName>
    </submittedName>
</protein>
<gene>
    <name evidence="3" type="ORF">BJEO58_00115</name>
</gene>
<feature type="domain" description="RCK N-terminal" evidence="1">
    <location>
        <begin position="12"/>
        <end position="128"/>
    </location>
</feature>
<dbReference type="SUPFAM" id="SSF51735">
    <property type="entry name" value="NAD(P)-binding Rossmann-fold domains"/>
    <property type="match status" value="1"/>
</dbReference>
<dbReference type="InterPro" id="IPR003148">
    <property type="entry name" value="RCK_N"/>
</dbReference>
<reference evidence="4" key="1">
    <citation type="submission" date="2017-03" db="EMBL/GenBank/DDBJ databases">
        <authorList>
            <person name="Monnet C."/>
        </authorList>
    </citation>
    <scope>NUCLEOTIDE SEQUENCE [LARGE SCALE GENOMIC DNA]</scope>
    <source>
        <strain evidence="4">SJ5-8</strain>
    </source>
</reference>
<dbReference type="Pfam" id="PF02080">
    <property type="entry name" value="TrkA_C"/>
    <property type="match status" value="1"/>
</dbReference>
<dbReference type="GO" id="GO:0008324">
    <property type="term" value="F:monoatomic cation transmembrane transporter activity"/>
    <property type="evidence" value="ECO:0007669"/>
    <property type="project" value="InterPro"/>
</dbReference>
<accession>A0A2H1L1E4</accession>
<dbReference type="PROSITE" id="PS51201">
    <property type="entry name" value="RCK_N"/>
    <property type="match status" value="1"/>
</dbReference>
<dbReference type="GO" id="GO:0006813">
    <property type="term" value="P:potassium ion transport"/>
    <property type="evidence" value="ECO:0007669"/>
    <property type="project" value="InterPro"/>
</dbReference>
<dbReference type="InterPro" id="IPR036721">
    <property type="entry name" value="RCK_C_sf"/>
</dbReference>
<feature type="domain" description="RCK C-terminal" evidence="2">
    <location>
        <begin position="147"/>
        <end position="227"/>
    </location>
</feature>
<dbReference type="InterPro" id="IPR006037">
    <property type="entry name" value="RCK_C"/>
</dbReference>
<dbReference type="RefSeq" id="WP_101586806.1">
    <property type="nucleotide sequence ID" value="NZ_FXZM01000001.1"/>
</dbReference>
<name>A0A2H1L1E4_9MICO</name>
<evidence type="ECO:0000259" key="1">
    <source>
        <dbReference type="PROSITE" id="PS51201"/>
    </source>
</evidence>
<dbReference type="PANTHER" id="PTHR43833">
    <property type="entry name" value="POTASSIUM CHANNEL PROTEIN 2-RELATED-RELATED"/>
    <property type="match status" value="1"/>
</dbReference>